<dbReference type="AlphaFoldDB" id="A0A426YWK9"/>
<dbReference type="Proteomes" id="UP000287651">
    <property type="component" value="Unassembled WGS sequence"/>
</dbReference>
<organism evidence="1 2">
    <name type="scientific">Ensete ventricosum</name>
    <name type="common">Abyssinian banana</name>
    <name type="synonym">Musa ensete</name>
    <dbReference type="NCBI Taxonomy" id="4639"/>
    <lineage>
        <taxon>Eukaryota</taxon>
        <taxon>Viridiplantae</taxon>
        <taxon>Streptophyta</taxon>
        <taxon>Embryophyta</taxon>
        <taxon>Tracheophyta</taxon>
        <taxon>Spermatophyta</taxon>
        <taxon>Magnoliopsida</taxon>
        <taxon>Liliopsida</taxon>
        <taxon>Zingiberales</taxon>
        <taxon>Musaceae</taxon>
        <taxon>Ensete</taxon>
    </lineage>
</organism>
<accession>A0A426YWK9</accession>
<evidence type="ECO:0000313" key="1">
    <source>
        <dbReference type="EMBL" id="RRT56116.1"/>
    </source>
</evidence>
<protein>
    <submittedName>
        <fullName evidence="1">Uncharacterized protein</fullName>
    </submittedName>
</protein>
<name>A0A426YWK9_ENSVE</name>
<dbReference type="EMBL" id="AMZH03009769">
    <property type="protein sequence ID" value="RRT56116.1"/>
    <property type="molecule type" value="Genomic_DNA"/>
</dbReference>
<proteinExistence type="predicted"/>
<gene>
    <name evidence="1" type="ORF">B296_00044339</name>
</gene>
<evidence type="ECO:0000313" key="2">
    <source>
        <dbReference type="Proteomes" id="UP000287651"/>
    </source>
</evidence>
<comment type="caution">
    <text evidence="1">The sequence shown here is derived from an EMBL/GenBank/DDBJ whole genome shotgun (WGS) entry which is preliminary data.</text>
</comment>
<sequence length="114" mass="13811">MKYRIYWWLNRVLVQIFIPQPLGHSYLVQWGDRINKRKEIQLYYLRPLGSLDESLARRPETTGDGRVVGDDLCVTYGYPRREKSWHRTIVASEYDIWEYAKLLLPEELWRKKIP</sequence>
<reference evidence="1 2" key="1">
    <citation type="journal article" date="2014" name="Agronomy (Basel)">
        <title>A Draft Genome Sequence for Ensete ventricosum, the Drought-Tolerant Tree Against Hunger.</title>
        <authorList>
            <person name="Harrison J."/>
            <person name="Moore K.A."/>
            <person name="Paszkiewicz K."/>
            <person name="Jones T."/>
            <person name="Grant M."/>
            <person name="Ambacheew D."/>
            <person name="Muzemil S."/>
            <person name="Studholme D.J."/>
        </authorList>
    </citation>
    <scope>NUCLEOTIDE SEQUENCE [LARGE SCALE GENOMIC DNA]</scope>
</reference>